<accession>A0A2G9QAR5</accession>
<proteinExistence type="predicted"/>
<reference evidence="2" key="1">
    <citation type="journal article" date="2017" name="Nat. Commun.">
        <title>The North American bullfrog draft genome provides insight into hormonal regulation of long noncoding RNA.</title>
        <authorList>
            <person name="Hammond S.A."/>
            <person name="Warren R.L."/>
            <person name="Vandervalk B.P."/>
            <person name="Kucuk E."/>
            <person name="Khan H."/>
            <person name="Gibb E.A."/>
            <person name="Pandoh P."/>
            <person name="Kirk H."/>
            <person name="Zhao Y."/>
            <person name="Jones M."/>
            <person name="Mungall A.J."/>
            <person name="Coope R."/>
            <person name="Pleasance S."/>
            <person name="Moore R.A."/>
            <person name="Holt R.A."/>
            <person name="Round J.M."/>
            <person name="Ohora S."/>
            <person name="Walle B.V."/>
            <person name="Veldhoen N."/>
            <person name="Helbing C.C."/>
            <person name="Birol I."/>
        </authorList>
    </citation>
    <scope>NUCLEOTIDE SEQUENCE [LARGE SCALE GENOMIC DNA]</scope>
</reference>
<name>A0A2G9QAR5_AQUCT</name>
<sequence>MGHMCVLAPEPIDTDNGTRFLPPTSLSLALMEITGSQWLLVPQQSQ</sequence>
<dbReference type="AlphaFoldDB" id="A0A2G9QAR5"/>
<dbReference type="EMBL" id="KZ060453">
    <property type="protein sequence ID" value="PIO12271.1"/>
    <property type="molecule type" value="Genomic_DNA"/>
</dbReference>
<gene>
    <name evidence="1" type="ORF">AB205_0179240</name>
</gene>
<keyword evidence="2" id="KW-1185">Reference proteome</keyword>
<protein>
    <submittedName>
        <fullName evidence="1">Uncharacterized protein</fullName>
    </submittedName>
</protein>
<organism evidence="1 2">
    <name type="scientific">Aquarana catesbeiana</name>
    <name type="common">American bullfrog</name>
    <name type="synonym">Rana catesbeiana</name>
    <dbReference type="NCBI Taxonomy" id="8400"/>
    <lineage>
        <taxon>Eukaryota</taxon>
        <taxon>Metazoa</taxon>
        <taxon>Chordata</taxon>
        <taxon>Craniata</taxon>
        <taxon>Vertebrata</taxon>
        <taxon>Euteleostomi</taxon>
        <taxon>Amphibia</taxon>
        <taxon>Batrachia</taxon>
        <taxon>Anura</taxon>
        <taxon>Neobatrachia</taxon>
        <taxon>Ranoidea</taxon>
        <taxon>Ranidae</taxon>
        <taxon>Aquarana</taxon>
    </lineage>
</organism>
<evidence type="ECO:0000313" key="2">
    <source>
        <dbReference type="Proteomes" id="UP000228934"/>
    </source>
</evidence>
<evidence type="ECO:0000313" key="1">
    <source>
        <dbReference type="EMBL" id="PIO12271.1"/>
    </source>
</evidence>
<dbReference type="Proteomes" id="UP000228934">
    <property type="component" value="Unassembled WGS sequence"/>
</dbReference>